<feature type="domain" description="Fe/B12 periplasmic-binding" evidence="2">
    <location>
        <begin position="36"/>
        <end position="281"/>
    </location>
</feature>
<dbReference type="PROSITE" id="PS50983">
    <property type="entry name" value="FE_B12_PBP"/>
    <property type="match status" value="1"/>
</dbReference>
<dbReference type="InterPro" id="IPR050902">
    <property type="entry name" value="ABC_Transporter_SBP"/>
</dbReference>
<dbReference type="Pfam" id="PF01497">
    <property type="entry name" value="Peripla_BP_2"/>
    <property type="match status" value="1"/>
</dbReference>
<dbReference type="Gene3D" id="3.40.50.1980">
    <property type="entry name" value="Nitrogenase molybdenum iron protein domain"/>
    <property type="match status" value="2"/>
</dbReference>
<protein>
    <submittedName>
        <fullName evidence="3">ABC transporter substrate-binding protein</fullName>
    </submittedName>
</protein>
<reference evidence="3 4" key="1">
    <citation type="submission" date="2021-07" db="EMBL/GenBank/DDBJ databases">
        <title>Alteriqipengyuania abyssalis NZ-12B nov, sp.nov isolated from deep sea sponge in pacific ocean.</title>
        <authorList>
            <person name="Tareen S."/>
            <person name="Wink J."/>
        </authorList>
    </citation>
    <scope>NUCLEOTIDE SEQUENCE [LARGE SCALE GENOMIC DNA]</scope>
    <source>
        <strain evidence="3 4">NZ-12B</strain>
    </source>
</reference>
<dbReference type="EMBL" id="JAHWXP010000004">
    <property type="protein sequence ID" value="MBY8338284.1"/>
    <property type="molecule type" value="Genomic_DNA"/>
</dbReference>
<dbReference type="PANTHER" id="PTHR30535:SF34">
    <property type="entry name" value="MOLYBDATE-BINDING PROTEIN MOLA"/>
    <property type="match status" value="1"/>
</dbReference>
<organism evidence="3 4">
    <name type="scientific">Alteriqipengyuania abyssalis</name>
    <dbReference type="NCBI Taxonomy" id="2860200"/>
    <lineage>
        <taxon>Bacteria</taxon>
        <taxon>Pseudomonadati</taxon>
        <taxon>Pseudomonadota</taxon>
        <taxon>Alphaproteobacteria</taxon>
        <taxon>Sphingomonadales</taxon>
        <taxon>Erythrobacteraceae</taxon>
        <taxon>Alteriqipengyuania</taxon>
    </lineage>
</organism>
<comment type="caution">
    <text evidence="3">The sequence shown here is derived from an EMBL/GenBank/DDBJ whole genome shotgun (WGS) entry which is preliminary data.</text>
</comment>
<feature type="signal peptide" evidence="1">
    <location>
        <begin position="1"/>
        <end position="23"/>
    </location>
</feature>
<evidence type="ECO:0000256" key="1">
    <source>
        <dbReference type="SAM" id="SignalP"/>
    </source>
</evidence>
<dbReference type="PANTHER" id="PTHR30535">
    <property type="entry name" value="VITAMIN B12-BINDING PROTEIN"/>
    <property type="match status" value="1"/>
</dbReference>
<evidence type="ECO:0000313" key="4">
    <source>
        <dbReference type="Proteomes" id="UP000759298"/>
    </source>
</evidence>
<dbReference type="InterPro" id="IPR002491">
    <property type="entry name" value="ABC_transptr_periplasmic_BD"/>
</dbReference>
<evidence type="ECO:0000259" key="2">
    <source>
        <dbReference type="PROSITE" id="PS50983"/>
    </source>
</evidence>
<keyword evidence="1" id="KW-0732">Signal</keyword>
<dbReference type="PROSITE" id="PS51257">
    <property type="entry name" value="PROKAR_LIPOPROTEIN"/>
    <property type="match status" value="1"/>
</dbReference>
<proteinExistence type="predicted"/>
<sequence length="281" mass="29068">MTMRARALAIACVLAACTLSGCAAPPAPHARGEGLRIVSLNPCTDAILARVAPDKLVGVSHYSHDPSAASMPVAEARRWPPNGGSVEDILAAHANLVVASSFLPPATRKALDDLGIPVVTLGMANDVDGNLAQVRELAEAVGEPQAGEALVGQIEAAIAAAAPSDGRAGPATILWQPGGIVPGDGALVVDLMRRVGLRPASATRGLGQGDRLPLEAVLVDPPELLLHSGPRGDEQSRALHHPALRKLDLRSAEFDPQLYYCGGPSLIRAAERLAQIRDEAA</sequence>
<accession>A0ABS7PGS7</accession>
<gene>
    <name evidence="3" type="ORF">KYN89_14640</name>
</gene>
<evidence type="ECO:0000313" key="3">
    <source>
        <dbReference type="EMBL" id="MBY8338284.1"/>
    </source>
</evidence>
<dbReference type="Proteomes" id="UP000759298">
    <property type="component" value="Unassembled WGS sequence"/>
</dbReference>
<feature type="chain" id="PRO_5046740030" evidence="1">
    <location>
        <begin position="24"/>
        <end position="281"/>
    </location>
</feature>
<name>A0ABS7PGS7_9SPHN</name>
<dbReference type="SUPFAM" id="SSF53807">
    <property type="entry name" value="Helical backbone' metal receptor"/>
    <property type="match status" value="1"/>
</dbReference>
<keyword evidence="4" id="KW-1185">Reference proteome</keyword>